<keyword evidence="4" id="KW-1185">Reference proteome</keyword>
<evidence type="ECO:0000313" key="4">
    <source>
        <dbReference type="Proteomes" id="UP000732380"/>
    </source>
</evidence>
<feature type="region of interest" description="Disordered" evidence="1">
    <location>
        <begin position="27"/>
        <end position="79"/>
    </location>
</feature>
<feature type="signal peptide" evidence="2">
    <location>
        <begin position="1"/>
        <end position="22"/>
    </location>
</feature>
<organism evidence="3 4">
    <name type="scientific">Claviceps humidiphila</name>
    <dbReference type="NCBI Taxonomy" id="1294629"/>
    <lineage>
        <taxon>Eukaryota</taxon>
        <taxon>Fungi</taxon>
        <taxon>Dikarya</taxon>
        <taxon>Ascomycota</taxon>
        <taxon>Pezizomycotina</taxon>
        <taxon>Sordariomycetes</taxon>
        <taxon>Hypocreomycetidae</taxon>
        <taxon>Hypocreales</taxon>
        <taxon>Clavicipitaceae</taxon>
        <taxon>Claviceps</taxon>
    </lineage>
</organism>
<feature type="chain" id="PRO_5040269991" evidence="2">
    <location>
        <begin position="23"/>
        <end position="79"/>
    </location>
</feature>
<dbReference type="EMBL" id="SRQM01000051">
    <property type="protein sequence ID" value="KAG6120749.1"/>
    <property type="molecule type" value="Genomic_DNA"/>
</dbReference>
<evidence type="ECO:0000256" key="1">
    <source>
        <dbReference type="SAM" id="MobiDB-lite"/>
    </source>
</evidence>
<reference evidence="3 4" key="1">
    <citation type="journal article" date="2020" name="bioRxiv">
        <title>Whole genome comparisons of ergot fungi reveals the divergence and evolution of species within the genus Claviceps are the result of varying mechanisms driving genome evolution and host range expansion.</title>
        <authorList>
            <person name="Wyka S.A."/>
            <person name="Mondo S.J."/>
            <person name="Liu M."/>
            <person name="Dettman J."/>
            <person name="Nalam V."/>
            <person name="Broders K.D."/>
        </authorList>
    </citation>
    <scope>NUCLEOTIDE SEQUENCE [LARGE SCALE GENOMIC DNA]</scope>
    <source>
        <strain evidence="3 4">LM576</strain>
    </source>
</reference>
<keyword evidence="2" id="KW-0732">Signal</keyword>
<evidence type="ECO:0000256" key="2">
    <source>
        <dbReference type="SAM" id="SignalP"/>
    </source>
</evidence>
<dbReference type="Proteomes" id="UP000732380">
    <property type="component" value="Unassembled WGS sequence"/>
</dbReference>
<accession>A0A9P7U0A7</accession>
<proteinExistence type="predicted"/>
<sequence>MYSTHLLSMAFVGLSILSMAAATPRDSAGIAARAPRDSAGIAARAPRDSASIDARAPAPTWDPSNNGDDEWKNPDCPAC</sequence>
<gene>
    <name evidence="3" type="ORF">E4U13_006066</name>
</gene>
<name>A0A9P7U0A7_9HYPO</name>
<evidence type="ECO:0000313" key="3">
    <source>
        <dbReference type="EMBL" id="KAG6120749.1"/>
    </source>
</evidence>
<dbReference type="AlphaFoldDB" id="A0A9P7U0A7"/>
<comment type="caution">
    <text evidence="3">The sequence shown here is derived from an EMBL/GenBank/DDBJ whole genome shotgun (WGS) entry which is preliminary data.</text>
</comment>
<protein>
    <submittedName>
        <fullName evidence="3">Uncharacterized protein</fullName>
    </submittedName>
</protein>